<protein>
    <recommendedName>
        <fullName evidence="7">Glucose-6-phosphate 1-dehydrogenase</fullName>
        <shortName evidence="7">G6PD</shortName>
        <ecNumber evidence="7">1.1.1.49</ecNumber>
    </recommendedName>
</protein>
<evidence type="ECO:0000256" key="5">
    <source>
        <dbReference type="ARBA" id="ARBA00023002"/>
    </source>
</evidence>
<comment type="similarity">
    <text evidence="2 7">Belongs to the glucose-6-phosphate dehydrogenase family.</text>
</comment>
<dbReference type="GO" id="GO:0009051">
    <property type="term" value="P:pentose-phosphate shunt, oxidative branch"/>
    <property type="evidence" value="ECO:0007669"/>
    <property type="project" value="TreeGrafter"/>
</dbReference>
<dbReference type="SUPFAM" id="SSF55347">
    <property type="entry name" value="Glyceraldehyde-3-phosphate dehydrogenase-like, C-terminal domain"/>
    <property type="match status" value="1"/>
</dbReference>
<sequence length="476" mass="53816">MPDSFAVIGMARSEWSDEEFRRRMREHVEHYCDFDASIWGNLEEKLFYMRGDFGSTEDIEHLRERIEGLRSEIGIPDNLIFHLATPPSLFGTLTEQLERTGLLNRSAETGDMGKLGWRRLVIEKPFGADRASAQRLHQRLVKVVDEHQIFRIDHFLGKETVQNMLVFRFANPSFEPIWNHHYIDQIQITVAEDIGINTRGTFYEKTGVLRDMVQNHLLQLLCIVAAEPPVAYDARSLRDETVKVLRAIRAPSSAEVVVGQYGPGAVDGRNVVGYRAEDQVAEDSRTATFAALRLEIQTGRWAGVPIYLRTGKRMARKLTEISVHFKPTATPMFSVASNRSLHKNVLTFRLAPHEGILHTFIAKQPGSEICLTPVTSRFLYADAFGIKSPPRAYAWLILDVMKGDQTLFAREDWVEQSWTIVDPIVERLRADPPHDLPNYVAGSWGPEAAEALLEREGRGWDCPDVEGSAGPGSVRV</sequence>
<name>A0A6N8EDT7_9GAMM</name>
<dbReference type="InterPro" id="IPR019796">
    <property type="entry name" value="G6P_DH_AS"/>
</dbReference>
<comment type="pathway">
    <text evidence="1 7">Carbohydrate degradation; pentose phosphate pathway; D-ribulose 5-phosphate from D-glucose 6-phosphate (oxidative stage): step 1/3.</text>
</comment>
<feature type="domain" description="Glucose-6-phosphate dehydrogenase NAD-binding" evidence="8">
    <location>
        <begin position="1"/>
        <end position="163"/>
    </location>
</feature>
<comment type="function">
    <text evidence="7">Catalyzes the oxidation of glucose 6-phosphate to 6-phosphogluconolactone.</text>
</comment>
<feature type="domain" description="Glucose-6-phosphate dehydrogenase C-terminal" evidence="9">
    <location>
        <begin position="165"/>
        <end position="460"/>
    </location>
</feature>
<evidence type="ECO:0000313" key="11">
    <source>
        <dbReference type="Proteomes" id="UP000434044"/>
    </source>
</evidence>
<evidence type="ECO:0000259" key="9">
    <source>
        <dbReference type="Pfam" id="PF02781"/>
    </source>
</evidence>
<dbReference type="PROSITE" id="PS00069">
    <property type="entry name" value="G6P_DEHYDROGENASE"/>
    <property type="match status" value="1"/>
</dbReference>
<dbReference type="GO" id="GO:0005829">
    <property type="term" value="C:cytosol"/>
    <property type="evidence" value="ECO:0007669"/>
    <property type="project" value="TreeGrafter"/>
</dbReference>
<dbReference type="Gene3D" id="3.30.360.10">
    <property type="entry name" value="Dihydrodipicolinate Reductase, domain 2"/>
    <property type="match status" value="1"/>
</dbReference>
<comment type="catalytic activity">
    <reaction evidence="7">
        <text>D-glucose 6-phosphate + NADP(+) = 6-phospho-D-glucono-1,5-lactone + NADPH + H(+)</text>
        <dbReference type="Rhea" id="RHEA:15841"/>
        <dbReference type="ChEBI" id="CHEBI:15378"/>
        <dbReference type="ChEBI" id="CHEBI:57783"/>
        <dbReference type="ChEBI" id="CHEBI:57955"/>
        <dbReference type="ChEBI" id="CHEBI:58349"/>
        <dbReference type="ChEBI" id="CHEBI:61548"/>
        <dbReference type="EC" id="1.1.1.49"/>
    </reaction>
</comment>
<dbReference type="Gene3D" id="3.40.50.720">
    <property type="entry name" value="NAD(P)-binding Rossmann-like Domain"/>
    <property type="match status" value="1"/>
</dbReference>
<dbReference type="OrthoDB" id="9802739at2"/>
<feature type="binding site" evidence="7">
    <location>
        <position position="312"/>
    </location>
    <ligand>
        <name>substrate</name>
    </ligand>
</feature>
<dbReference type="InterPro" id="IPR022675">
    <property type="entry name" value="G6P_DH_C"/>
</dbReference>
<keyword evidence="3 7" id="KW-0313">Glucose metabolism</keyword>
<dbReference type="SUPFAM" id="SSF51735">
    <property type="entry name" value="NAD(P)-binding Rossmann-fold domains"/>
    <property type="match status" value="1"/>
</dbReference>
<reference evidence="10 11" key="1">
    <citation type="submission" date="2019-11" db="EMBL/GenBank/DDBJ databases">
        <title>Whole-genome sequence of the anaerobic purple sulfur bacterium Allochromatium palmeri DSM 15591.</title>
        <authorList>
            <person name="Kyndt J.A."/>
            <person name="Meyer T.E."/>
        </authorList>
    </citation>
    <scope>NUCLEOTIDE SEQUENCE [LARGE SCALE GENOMIC DNA]</scope>
    <source>
        <strain evidence="10 11">DSM 15591</strain>
    </source>
</reference>
<dbReference type="RefSeq" id="WP_155449660.1">
    <property type="nucleotide sequence ID" value="NZ_WNKT01000013.1"/>
</dbReference>
<dbReference type="InterPro" id="IPR036291">
    <property type="entry name" value="NAD(P)-bd_dom_sf"/>
</dbReference>
<dbReference type="NCBIfam" id="TIGR00871">
    <property type="entry name" value="zwf"/>
    <property type="match status" value="1"/>
</dbReference>
<feature type="binding site" evidence="7">
    <location>
        <position position="12"/>
    </location>
    <ligand>
        <name>NADP(+)</name>
        <dbReference type="ChEBI" id="CHEBI:58349"/>
    </ligand>
</feature>
<dbReference type="GO" id="GO:0050661">
    <property type="term" value="F:NADP binding"/>
    <property type="evidence" value="ECO:0007669"/>
    <property type="project" value="UniProtKB-UniRule"/>
</dbReference>
<accession>A0A6N8EDT7</accession>
<feature type="binding site" evidence="7">
    <location>
        <begin position="52"/>
        <end position="53"/>
    </location>
    <ligand>
        <name>NADP(+)</name>
        <dbReference type="ChEBI" id="CHEBI:58349"/>
    </ligand>
</feature>
<dbReference type="PRINTS" id="PR00079">
    <property type="entry name" value="G6PDHDRGNASE"/>
</dbReference>
<comment type="caution">
    <text evidence="10">The sequence shown here is derived from an EMBL/GenBank/DDBJ whole genome shotgun (WGS) entry which is preliminary data.</text>
</comment>
<dbReference type="UniPathway" id="UPA00115">
    <property type="reaction ID" value="UER00408"/>
</dbReference>
<evidence type="ECO:0000256" key="2">
    <source>
        <dbReference type="ARBA" id="ARBA00009975"/>
    </source>
</evidence>
<dbReference type="PIRSF" id="PIRSF000110">
    <property type="entry name" value="G6PD"/>
    <property type="match status" value="1"/>
</dbReference>
<evidence type="ECO:0000259" key="8">
    <source>
        <dbReference type="Pfam" id="PF00479"/>
    </source>
</evidence>
<keyword evidence="4 7" id="KW-0521">NADP</keyword>
<dbReference type="Pfam" id="PF00479">
    <property type="entry name" value="G6PD_N"/>
    <property type="match status" value="1"/>
</dbReference>
<feature type="binding site" evidence="7">
    <location>
        <position position="158"/>
    </location>
    <ligand>
        <name>substrate</name>
    </ligand>
</feature>
<dbReference type="PANTHER" id="PTHR23429:SF0">
    <property type="entry name" value="GLUCOSE-6-PHOSPHATE 1-DEHYDROGENASE"/>
    <property type="match status" value="1"/>
</dbReference>
<organism evidence="10 11">
    <name type="scientific">Allochromatium palmeri</name>
    <dbReference type="NCBI Taxonomy" id="231048"/>
    <lineage>
        <taxon>Bacteria</taxon>
        <taxon>Pseudomonadati</taxon>
        <taxon>Pseudomonadota</taxon>
        <taxon>Gammaproteobacteria</taxon>
        <taxon>Chromatiales</taxon>
        <taxon>Chromatiaceae</taxon>
        <taxon>Allochromatium</taxon>
    </lineage>
</organism>
<dbReference type="GO" id="GO:0006006">
    <property type="term" value="P:glucose metabolic process"/>
    <property type="evidence" value="ECO:0007669"/>
    <property type="project" value="UniProtKB-KW"/>
</dbReference>
<feature type="binding site" evidence="7">
    <location>
        <position position="192"/>
    </location>
    <ligand>
        <name>substrate</name>
    </ligand>
</feature>
<proteinExistence type="inferred from homology"/>
<evidence type="ECO:0000256" key="6">
    <source>
        <dbReference type="ARBA" id="ARBA00023277"/>
    </source>
</evidence>
<feature type="binding site" evidence="7">
    <location>
        <position position="124"/>
    </location>
    <ligand>
        <name>NADP(+)</name>
        <dbReference type="ChEBI" id="CHEBI:58349"/>
    </ligand>
</feature>
<keyword evidence="6 7" id="KW-0119">Carbohydrate metabolism</keyword>
<comment type="caution">
    <text evidence="7">Lacks conserved residue(s) required for the propagation of feature annotation.</text>
</comment>
<dbReference type="InterPro" id="IPR001282">
    <property type="entry name" value="G6P_DH"/>
</dbReference>
<dbReference type="Proteomes" id="UP000434044">
    <property type="component" value="Unassembled WGS sequence"/>
</dbReference>
<gene>
    <name evidence="7 10" type="primary">zwf</name>
    <name evidence="10" type="ORF">GJ668_08145</name>
</gene>
<evidence type="ECO:0000313" key="10">
    <source>
        <dbReference type="EMBL" id="MTW21069.1"/>
    </source>
</evidence>
<evidence type="ECO:0000256" key="4">
    <source>
        <dbReference type="ARBA" id="ARBA00022857"/>
    </source>
</evidence>
<dbReference type="Pfam" id="PF02781">
    <property type="entry name" value="G6PD_C"/>
    <property type="match status" value="1"/>
</dbReference>
<keyword evidence="11" id="KW-1185">Reference proteome</keyword>
<dbReference type="EC" id="1.1.1.49" evidence="7"/>
<dbReference type="PANTHER" id="PTHR23429">
    <property type="entry name" value="GLUCOSE-6-PHOSPHATE 1-DEHYDROGENASE G6PD"/>
    <property type="match status" value="1"/>
</dbReference>
<feature type="binding site" evidence="7">
    <location>
        <position position="317"/>
    </location>
    <ligand>
        <name>substrate</name>
    </ligand>
</feature>
<dbReference type="GO" id="GO:0004345">
    <property type="term" value="F:glucose-6-phosphate dehydrogenase activity"/>
    <property type="evidence" value="ECO:0007669"/>
    <property type="project" value="UniProtKB-UniRule"/>
</dbReference>
<feature type="binding site" evidence="7">
    <location>
        <position position="154"/>
    </location>
    <ligand>
        <name>substrate</name>
    </ligand>
</feature>
<feature type="active site" description="Proton acceptor" evidence="7">
    <location>
        <position position="216"/>
    </location>
</feature>
<dbReference type="AlphaFoldDB" id="A0A6N8EDT7"/>
<dbReference type="EMBL" id="WNKT01000013">
    <property type="protein sequence ID" value="MTW21069.1"/>
    <property type="molecule type" value="Genomic_DNA"/>
</dbReference>
<evidence type="ECO:0000256" key="1">
    <source>
        <dbReference type="ARBA" id="ARBA00004937"/>
    </source>
</evidence>
<dbReference type="InterPro" id="IPR022674">
    <property type="entry name" value="G6P_DH_NAD-bd"/>
</dbReference>
<evidence type="ECO:0000256" key="3">
    <source>
        <dbReference type="ARBA" id="ARBA00022526"/>
    </source>
</evidence>
<dbReference type="HAMAP" id="MF_00966">
    <property type="entry name" value="G6PD"/>
    <property type="match status" value="1"/>
</dbReference>
<evidence type="ECO:0000256" key="7">
    <source>
        <dbReference type="HAMAP-Rule" id="MF_00966"/>
    </source>
</evidence>
<keyword evidence="5 7" id="KW-0560">Oxidoreductase</keyword>
<feature type="binding site" evidence="7">
    <location>
        <position position="211"/>
    </location>
    <ligand>
        <name>substrate</name>
    </ligand>
</feature>